<dbReference type="InterPro" id="IPR011009">
    <property type="entry name" value="Kinase-like_dom_sf"/>
</dbReference>
<evidence type="ECO:0000256" key="5">
    <source>
        <dbReference type="ARBA" id="ARBA00022823"/>
    </source>
</evidence>
<keyword evidence="6" id="KW-0809">Transit peptide</keyword>
<dbReference type="InterPro" id="IPR040976">
    <property type="entry name" value="Pkinase_fungal"/>
</dbReference>
<dbReference type="SUPFAM" id="SSF47005">
    <property type="entry name" value="Peripheral subunit-binding domain of 2-oxo acid dehydrogenase complex"/>
    <property type="match status" value="1"/>
</dbReference>
<keyword evidence="4" id="KW-0808">Transferase</keyword>
<evidence type="ECO:0000256" key="9">
    <source>
        <dbReference type="ARBA" id="ARBA00038880"/>
    </source>
</evidence>
<feature type="domain" description="Lipoyl-binding" evidence="14">
    <location>
        <begin position="802"/>
        <end position="877"/>
    </location>
</feature>
<comment type="subcellular location">
    <subcellularLocation>
        <location evidence="2">Mitochondrion matrix</location>
    </subcellularLocation>
</comment>
<dbReference type="GO" id="GO:0045333">
    <property type="term" value="P:cellular respiration"/>
    <property type="evidence" value="ECO:0007669"/>
    <property type="project" value="UniProtKB-ARBA"/>
</dbReference>
<dbReference type="GO" id="GO:0004672">
    <property type="term" value="F:protein kinase activity"/>
    <property type="evidence" value="ECO:0007669"/>
    <property type="project" value="InterPro"/>
</dbReference>
<dbReference type="Gene3D" id="4.10.320.10">
    <property type="entry name" value="E3-binding domain"/>
    <property type="match status" value="1"/>
</dbReference>
<dbReference type="PROSITE" id="PS00109">
    <property type="entry name" value="PROTEIN_KINASE_TYR"/>
    <property type="match status" value="1"/>
</dbReference>
<dbReference type="STRING" id="47428.A0A284R3B3"/>
<dbReference type="Gene3D" id="3.30.559.10">
    <property type="entry name" value="Chloramphenicol acetyltransferase-like domain"/>
    <property type="match status" value="1"/>
</dbReference>
<feature type="compositionally biased region" description="Basic and acidic residues" evidence="12">
    <location>
        <begin position="755"/>
        <end position="765"/>
    </location>
</feature>
<proteinExistence type="inferred from homology"/>
<evidence type="ECO:0000256" key="6">
    <source>
        <dbReference type="ARBA" id="ARBA00022946"/>
    </source>
</evidence>
<name>A0A284R3B3_ARMOS</name>
<dbReference type="GO" id="GO:0043754">
    <property type="term" value="F:dihydrolipoamide branched chain acyltransferase activity"/>
    <property type="evidence" value="ECO:0007669"/>
    <property type="project" value="UniProtKB-EC"/>
</dbReference>
<dbReference type="GO" id="GO:0016407">
    <property type="term" value="F:acetyltransferase activity"/>
    <property type="evidence" value="ECO:0007669"/>
    <property type="project" value="TreeGrafter"/>
</dbReference>
<feature type="domain" description="Protein kinase" evidence="13">
    <location>
        <begin position="268"/>
        <end position="616"/>
    </location>
</feature>
<dbReference type="PROSITE" id="PS50968">
    <property type="entry name" value="BIOTINYL_LIPOYL"/>
    <property type="match status" value="1"/>
</dbReference>
<dbReference type="PROSITE" id="PS50011">
    <property type="entry name" value="PROTEIN_KINASE_DOM"/>
    <property type="match status" value="1"/>
</dbReference>
<keyword evidence="7" id="KW-0496">Mitochondrion</keyword>
<dbReference type="SUPFAM" id="SSF51230">
    <property type="entry name" value="Single hybrid motif"/>
    <property type="match status" value="1"/>
</dbReference>
<dbReference type="FunFam" id="2.40.50.100:FF:000013">
    <property type="entry name" value="Dihydrolipoamide acetyltransferase component of pyruvate dehydrogenase complex"/>
    <property type="match status" value="1"/>
</dbReference>
<dbReference type="PROSITE" id="PS51826">
    <property type="entry name" value="PSBD"/>
    <property type="match status" value="1"/>
</dbReference>
<feature type="region of interest" description="Disordered" evidence="12">
    <location>
        <begin position="942"/>
        <end position="961"/>
    </location>
</feature>
<protein>
    <recommendedName>
        <fullName evidence="10">Lipoamide acyltransferase component of branched-chain alpha-keto acid dehydrogenase complex, mitochondrial</fullName>
        <ecNumber evidence="9">2.3.1.168</ecNumber>
    </recommendedName>
    <alternativeName>
        <fullName evidence="11">Branched-chain alpha-keto acid dehydrogenase complex component E2</fullName>
    </alternativeName>
</protein>
<feature type="compositionally biased region" description="Acidic residues" evidence="12">
    <location>
        <begin position="730"/>
        <end position="741"/>
    </location>
</feature>
<gene>
    <name evidence="16" type="ORF">ARMOST_06542</name>
</gene>
<dbReference type="PANTHER" id="PTHR43178">
    <property type="entry name" value="DIHYDROLIPOAMIDE ACETYLTRANSFERASE COMPONENT OF PYRUVATE DEHYDROGENASE COMPLEX"/>
    <property type="match status" value="1"/>
</dbReference>
<evidence type="ECO:0000256" key="2">
    <source>
        <dbReference type="ARBA" id="ARBA00004305"/>
    </source>
</evidence>
<accession>A0A284R3B3</accession>
<keyword evidence="5" id="KW-0450">Lipoyl</keyword>
<dbReference type="InterPro" id="IPR036625">
    <property type="entry name" value="E3-bd_dom_sf"/>
</dbReference>
<dbReference type="InterPro" id="IPR000089">
    <property type="entry name" value="Biotin_lipoyl"/>
</dbReference>
<dbReference type="Pfam" id="PF17667">
    <property type="entry name" value="Pkinase_fungal"/>
    <property type="match status" value="1"/>
</dbReference>
<dbReference type="InterPro" id="IPR000719">
    <property type="entry name" value="Prot_kinase_dom"/>
</dbReference>
<evidence type="ECO:0000259" key="15">
    <source>
        <dbReference type="PROSITE" id="PS51826"/>
    </source>
</evidence>
<dbReference type="InterPro" id="IPR023213">
    <property type="entry name" value="CAT-like_dom_sf"/>
</dbReference>
<dbReference type="GO" id="GO:0031405">
    <property type="term" value="F:lipoic acid binding"/>
    <property type="evidence" value="ECO:0007669"/>
    <property type="project" value="TreeGrafter"/>
</dbReference>
<evidence type="ECO:0000256" key="4">
    <source>
        <dbReference type="ARBA" id="ARBA00022679"/>
    </source>
</evidence>
<evidence type="ECO:0000259" key="13">
    <source>
        <dbReference type="PROSITE" id="PS50011"/>
    </source>
</evidence>
<dbReference type="GO" id="GO:0005759">
    <property type="term" value="C:mitochondrial matrix"/>
    <property type="evidence" value="ECO:0007669"/>
    <property type="project" value="UniProtKB-SubCell"/>
</dbReference>
<evidence type="ECO:0000256" key="11">
    <source>
        <dbReference type="ARBA" id="ARBA00042008"/>
    </source>
</evidence>
<dbReference type="EC" id="2.3.1.168" evidence="9"/>
<dbReference type="Pfam" id="PF00364">
    <property type="entry name" value="Biotin_lipoyl"/>
    <property type="match status" value="1"/>
</dbReference>
<evidence type="ECO:0000256" key="3">
    <source>
        <dbReference type="ARBA" id="ARBA00007317"/>
    </source>
</evidence>
<evidence type="ECO:0000313" key="17">
    <source>
        <dbReference type="Proteomes" id="UP000219338"/>
    </source>
</evidence>
<dbReference type="CDD" id="cd06849">
    <property type="entry name" value="lipoyl_domain"/>
    <property type="match status" value="1"/>
</dbReference>
<dbReference type="SUPFAM" id="SSF52777">
    <property type="entry name" value="CoA-dependent acyltransferases"/>
    <property type="match status" value="1"/>
</dbReference>
<evidence type="ECO:0000256" key="7">
    <source>
        <dbReference type="ARBA" id="ARBA00023128"/>
    </source>
</evidence>
<feature type="region of interest" description="Disordered" evidence="12">
    <location>
        <begin position="730"/>
        <end position="784"/>
    </location>
</feature>
<dbReference type="InterPro" id="IPR001078">
    <property type="entry name" value="2-oxoacid_DH_actylTfrase"/>
</dbReference>
<dbReference type="SUPFAM" id="SSF56112">
    <property type="entry name" value="Protein kinase-like (PK-like)"/>
    <property type="match status" value="1"/>
</dbReference>
<evidence type="ECO:0000256" key="12">
    <source>
        <dbReference type="SAM" id="MobiDB-lite"/>
    </source>
</evidence>
<dbReference type="GO" id="GO:0005524">
    <property type="term" value="F:ATP binding"/>
    <property type="evidence" value="ECO:0007669"/>
    <property type="project" value="InterPro"/>
</dbReference>
<dbReference type="InterPro" id="IPR004167">
    <property type="entry name" value="PSBD"/>
</dbReference>
<dbReference type="InterPro" id="IPR050743">
    <property type="entry name" value="2-oxoacid_DH_E2_comp"/>
</dbReference>
<reference evidence="17" key="1">
    <citation type="journal article" date="2017" name="Nat. Ecol. Evol.">
        <title>Genome expansion and lineage-specific genetic innovations in the forest pathogenic fungi Armillaria.</title>
        <authorList>
            <person name="Sipos G."/>
            <person name="Prasanna A.N."/>
            <person name="Walter M.C."/>
            <person name="O'Connor E."/>
            <person name="Balint B."/>
            <person name="Krizsan K."/>
            <person name="Kiss B."/>
            <person name="Hess J."/>
            <person name="Varga T."/>
            <person name="Slot J."/>
            <person name="Riley R."/>
            <person name="Boka B."/>
            <person name="Rigling D."/>
            <person name="Barry K."/>
            <person name="Lee J."/>
            <person name="Mihaltcheva S."/>
            <person name="LaButti K."/>
            <person name="Lipzen A."/>
            <person name="Waldron R."/>
            <person name="Moloney N.M."/>
            <person name="Sperisen C."/>
            <person name="Kredics L."/>
            <person name="Vagvoelgyi C."/>
            <person name="Patrignani A."/>
            <person name="Fitzpatrick D."/>
            <person name="Nagy I."/>
            <person name="Doyle S."/>
            <person name="Anderson J.B."/>
            <person name="Grigoriev I.V."/>
            <person name="Gueldener U."/>
            <person name="Muensterkoetter M."/>
            <person name="Nagy L.G."/>
        </authorList>
    </citation>
    <scope>NUCLEOTIDE SEQUENCE [LARGE SCALE GENOMIC DNA]</scope>
    <source>
        <strain evidence="17">C18/9</strain>
    </source>
</reference>
<feature type="region of interest" description="Disordered" evidence="12">
    <location>
        <begin position="885"/>
        <end position="930"/>
    </location>
</feature>
<dbReference type="Pfam" id="PF00198">
    <property type="entry name" value="2-oxoacid_dh"/>
    <property type="match status" value="1"/>
</dbReference>
<feature type="domain" description="Peripheral subunit-binding (PSBD)" evidence="15">
    <location>
        <begin position="932"/>
        <end position="970"/>
    </location>
</feature>
<comment type="similarity">
    <text evidence="3">Belongs to the 2-oxoacid dehydrogenase family.</text>
</comment>
<dbReference type="OrthoDB" id="15567at2759"/>
<evidence type="ECO:0000256" key="10">
    <source>
        <dbReference type="ARBA" id="ARBA00039275"/>
    </source>
</evidence>
<keyword evidence="17" id="KW-1185">Reference proteome</keyword>
<dbReference type="AlphaFoldDB" id="A0A284R3B3"/>
<evidence type="ECO:0000259" key="14">
    <source>
        <dbReference type="PROSITE" id="PS50968"/>
    </source>
</evidence>
<organism evidence="16 17">
    <name type="scientific">Armillaria ostoyae</name>
    <name type="common">Armillaria root rot fungus</name>
    <dbReference type="NCBI Taxonomy" id="47428"/>
    <lineage>
        <taxon>Eukaryota</taxon>
        <taxon>Fungi</taxon>
        <taxon>Dikarya</taxon>
        <taxon>Basidiomycota</taxon>
        <taxon>Agaricomycotina</taxon>
        <taxon>Agaricomycetes</taxon>
        <taxon>Agaricomycetidae</taxon>
        <taxon>Agaricales</taxon>
        <taxon>Marasmiineae</taxon>
        <taxon>Physalacriaceae</taxon>
        <taxon>Armillaria</taxon>
    </lineage>
</organism>
<feature type="compositionally biased region" description="Basic and acidic residues" evidence="12">
    <location>
        <begin position="902"/>
        <end position="930"/>
    </location>
</feature>
<sequence length="1263" mass="140951">MDELRDFILDDIRNVPSISLDVFRRSILLQVVSPTQIDKIATRLQASGCLQRDGRWTLFPIDPCMETDENRCFKSLETIAAAVVEEAKSLLKRNPTAVMQTRPTQAALSEGYDGQFISDGHYVLCESKGARLVKDEFTTPSGNLCPYGRKAALACDRAEIEEYKLKDTWEDENDNNKKILGNAAQMMYADPCRRFMFGLTIANTTTRLWYFSRAMVLVSEPFNFITQYRHLIHYIVSMSFGSTEDLGYDSSITRVAIPLTGSPARYRIQYDYAIGGETYRTVECLSSFRASGIISRATRVWTVRKHGDRKKQDCALKDFWIPLDSRTENEIQQDIFKRIEEKDPDAKKNPTLYKQYFMRIKACEVVTCTDEKADAIADLLVPYRLYDVKRRLSSSAASIRSTSIFSNTAEPVGGHLSGRTQHHHSQRVYTGRKHVRVLFSEVGTPLDKVQNQKQLFTGLLHAYRGLRYLHFASYVHRDMSSGNILLCSDNRGKISDLEYAKVFQSESPKSEPRAGTPIFMAVEVQWKQYLFRPTPTADDAARASRLDSVDRSNPFSNQQTVPVTPFLHNFYHDAESLWWIGVHSLFTTEPSRVERDEDARRKQRGHFNTLFPHSAEGSVVRLNFLREPVDADIIRCLPGEFWPVATVLDIIRDFLAAAYVSAEAQKDFPKYDHLAKLFEKASLFEQALDKAVALAVNDIRPFQLEDRSMHEGAEDKVEWALDRLKEENYADYDPPENDVDNSGEYIPSRGTVTKKPIDEVDKAESSNDEPASKRPRRDACSDVAANQPDTSSAVIWATKKSIKQFKLADIGEGITECEVIKWSVEPKSTVQAFDALCEVQSDKASVEITSPFDGVVTQLLVQEGEIAKVGAGLCLIEVEEEAGSEDILKEEAPVQPTAESSSESRQDEETPVTRRPHPLDPSHPAPKADDVLATPSVRHYARKNGVQLAQVSPGSGRDGRVEKQDIERYLSRQAPTSPSQTITDQDVVVELGRTRYGMWKAMVKSLEIPHFGYSTTLDLTALYHLLPTLNAHIPEHYKPSPSSPPPPLAVSPSAVYPAPSLPQVTSSQQYTRLTYLPVLLKTLSKSMLEWPLFRSSITPSISDPGAKPTLTVRPHADISIALSTPTGLYTPTLQSVDTYTMYGLASSLKHLSHLGRQVPCGLTPNEMPKRGGTLTVSNVGAIGAGEFAAPVLVPGGGVAIVAIGRAKWVWDVDVGNGKGEKRLKVGISWSADHRVVEGAELAAFVECWRGYVEVPERLIADSV</sequence>
<dbReference type="Pfam" id="PF02817">
    <property type="entry name" value="E3_binding"/>
    <property type="match status" value="1"/>
</dbReference>
<dbReference type="Gene3D" id="1.10.510.10">
    <property type="entry name" value="Transferase(Phosphotransferase) domain 1"/>
    <property type="match status" value="1"/>
</dbReference>
<dbReference type="EMBL" id="FUEG01000004">
    <property type="protein sequence ID" value="SJL03196.1"/>
    <property type="molecule type" value="Genomic_DNA"/>
</dbReference>
<dbReference type="PANTHER" id="PTHR43178:SF5">
    <property type="entry name" value="LIPOAMIDE ACYLTRANSFERASE COMPONENT OF BRANCHED-CHAIN ALPHA-KETO ACID DEHYDROGENASE COMPLEX, MITOCHONDRIAL"/>
    <property type="match status" value="1"/>
</dbReference>
<comment type="cofactor">
    <cofactor evidence="1">
        <name>(R)-lipoate</name>
        <dbReference type="ChEBI" id="CHEBI:83088"/>
    </cofactor>
</comment>
<dbReference type="Proteomes" id="UP000219338">
    <property type="component" value="Unassembled WGS sequence"/>
</dbReference>
<evidence type="ECO:0000256" key="1">
    <source>
        <dbReference type="ARBA" id="ARBA00001938"/>
    </source>
</evidence>
<evidence type="ECO:0000256" key="8">
    <source>
        <dbReference type="ARBA" id="ARBA00023315"/>
    </source>
</evidence>
<dbReference type="Gene3D" id="2.40.50.100">
    <property type="match status" value="1"/>
</dbReference>
<keyword evidence="8" id="KW-0012">Acyltransferase</keyword>
<evidence type="ECO:0000313" key="16">
    <source>
        <dbReference type="EMBL" id="SJL03196.1"/>
    </source>
</evidence>
<dbReference type="InterPro" id="IPR011053">
    <property type="entry name" value="Single_hybrid_motif"/>
</dbReference>
<dbReference type="InterPro" id="IPR008266">
    <property type="entry name" value="Tyr_kinase_AS"/>
</dbReference>